<sequence length="52" mass="5935">MIGPRKYCPHCGDVAQSRIYEIVGGTIVHCGICHRFIEVIYNDDYVGEEDDF</sequence>
<protein>
    <submittedName>
        <fullName evidence="1">Uncharacterized protein</fullName>
    </submittedName>
</protein>
<evidence type="ECO:0000313" key="1">
    <source>
        <dbReference type="EMBL" id="QJA95815.1"/>
    </source>
</evidence>
<dbReference type="AlphaFoldDB" id="A0A6M3LTA2"/>
<name>A0A6M3LTA2_9ZZZZ</name>
<dbReference type="EMBL" id="MT143346">
    <property type="protein sequence ID" value="QJA95815.1"/>
    <property type="molecule type" value="Genomic_DNA"/>
</dbReference>
<proteinExistence type="predicted"/>
<accession>A0A6M3LTA2</accession>
<organism evidence="1">
    <name type="scientific">viral metagenome</name>
    <dbReference type="NCBI Taxonomy" id="1070528"/>
    <lineage>
        <taxon>unclassified sequences</taxon>
        <taxon>metagenomes</taxon>
        <taxon>organismal metagenomes</taxon>
    </lineage>
</organism>
<reference evidence="1" key="1">
    <citation type="submission" date="2020-03" db="EMBL/GenBank/DDBJ databases">
        <title>The deep terrestrial virosphere.</title>
        <authorList>
            <person name="Holmfeldt K."/>
            <person name="Nilsson E."/>
            <person name="Simone D."/>
            <person name="Lopez-Fernandez M."/>
            <person name="Wu X."/>
            <person name="de Brujin I."/>
            <person name="Lundin D."/>
            <person name="Andersson A."/>
            <person name="Bertilsson S."/>
            <person name="Dopson M."/>
        </authorList>
    </citation>
    <scope>NUCLEOTIDE SEQUENCE</scope>
    <source>
        <strain evidence="1">MM415B05155</strain>
    </source>
</reference>
<gene>
    <name evidence="1" type="ORF">MM415B05155_0008</name>
</gene>